<gene>
    <name evidence="1" type="ORF">E2986_07999</name>
</gene>
<name>A0A833VX21_9HYME</name>
<protein>
    <submittedName>
        <fullName evidence="1">Uncharacterized protein</fullName>
    </submittedName>
</protein>
<dbReference type="Proteomes" id="UP000655588">
    <property type="component" value="Unassembled WGS sequence"/>
</dbReference>
<organism evidence="1 2">
    <name type="scientific">Frieseomelitta varia</name>
    <dbReference type="NCBI Taxonomy" id="561572"/>
    <lineage>
        <taxon>Eukaryota</taxon>
        <taxon>Metazoa</taxon>
        <taxon>Ecdysozoa</taxon>
        <taxon>Arthropoda</taxon>
        <taxon>Hexapoda</taxon>
        <taxon>Insecta</taxon>
        <taxon>Pterygota</taxon>
        <taxon>Neoptera</taxon>
        <taxon>Endopterygota</taxon>
        <taxon>Hymenoptera</taxon>
        <taxon>Apocrita</taxon>
        <taxon>Aculeata</taxon>
        <taxon>Apoidea</taxon>
        <taxon>Anthophila</taxon>
        <taxon>Apidae</taxon>
        <taxon>Frieseomelitta</taxon>
    </lineage>
</organism>
<dbReference type="AlphaFoldDB" id="A0A833VX21"/>
<reference evidence="1" key="1">
    <citation type="submission" date="2019-11" db="EMBL/GenBank/DDBJ databases">
        <title>The nuclear and mitochondrial genomes of Frieseomelitta varia - a highly eusocial stingless bee (Meliponini) with a permanently sterile worker caste.</title>
        <authorList>
            <person name="Freitas F.C.P."/>
            <person name="Lourenco A.P."/>
            <person name="Nunes F.M.F."/>
            <person name="Paschoal A.R."/>
            <person name="Abreu F.C.P."/>
            <person name="Barbin F.O."/>
            <person name="Bataglia L."/>
            <person name="Cardoso-Junior C.A.M."/>
            <person name="Cervoni M.S."/>
            <person name="Silva S.R."/>
            <person name="Dalarmi F."/>
            <person name="Del Lama M.A."/>
            <person name="Depintor T.S."/>
            <person name="Ferreira K.M."/>
            <person name="Goria P.S."/>
            <person name="Jaskot M.C."/>
            <person name="Lago D.C."/>
            <person name="Luna-Lucena D."/>
            <person name="Moda L.M."/>
            <person name="Nascimento L."/>
            <person name="Pedrino M."/>
            <person name="Rabico F.O."/>
            <person name="Sanches F.C."/>
            <person name="Santos D.E."/>
            <person name="Santos C.G."/>
            <person name="Vieira J."/>
            <person name="Lopes T.F."/>
            <person name="Barchuk A.R."/>
            <person name="Hartfelder K."/>
            <person name="Simoes Z.L.P."/>
            <person name="Bitondi M.M.G."/>
            <person name="Pinheiro D.G."/>
        </authorList>
    </citation>
    <scope>NUCLEOTIDE SEQUENCE</scope>
    <source>
        <strain evidence="1">USP_RPSP 00005682</strain>
        <tissue evidence="1">Whole individual</tissue>
    </source>
</reference>
<proteinExistence type="predicted"/>
<evidence type="ECO:0000313" key="2">
    <source>
        <dbReference type="Proteomes" id="UP000655588"/>
    </source>
</evidence>
<evidence type="ECO:0000313" key="1">
    <source>
        <dbReference type="EMBL" id="KAF3423524.1"/>
    </source>
</evidence>
<comment type="caution">
    <text evidence="1">The sequence shown here is derived from an EMBL/GenBank/DDBJ whole genome shotgun (WGS) entry which is preliminary data.</text>
</comment>
<dbReference type="EMBL" id="WNWW01000560">
    <property type="protein sequence ID" value="KAF3423524.1"/>
    <property type="molecule type" value="Genomic_DNA"/>
</dbReference>
<accession>A0A833VX21</accession>
<keyword evidence="2" id="KW-1185">Reference proteome</keyword>
<sequence length="81" mass="9240">MFHDYIIYLVNNFNSQLLLVCLIEIKSDTGIEIMCSKNSFGTDRTCVRVVCGFTAIFTAMASCCTPSRWRPFTKTRKRSST</sequence>